<evidence type="ECO:0000256" key="1">
    <source>
        <dbReference type="ARBA" id="ARBA00022729"/>
    </source>
</evidence>
<protein>
    <recommendedName>
        <fullName evidence="3">SGNH hydrolase-type esterase domain-containing protein</fullName>
    </recommendedName>
</protein>
<dbReference type="InterPro" id="IPR028994">
    <property type="entry name" value="Integrin_alpha_N"/>
</dbReference>
<dbReference type="AlphaFoldDB" id="A0A9W8NAG8"/>
<comment type="caution">
    <text evidence="4">The sequence shown here is derived from an EMBL/GenBank/DDBJ whole genome shotgun (WGS) entry which is preliminary data.</text>
</comment>
<dbReference type="InterPro" id="IPR013830">
    <property type="entry name" value="SGNH_hydro"/>
</dbReference>
<dbReference type="CDD" id="cd01833">
    <property type="entry name" value="XynB_like"/>
    <property type="match status" value="1"/>
</dbReference>
<evidence type="ECO:0000256" key="2">
    <source>
        <dbReference type="SAM" id="MobiDB-lite"/>
    </source>
</evidence>
<evidence type="ECO:0000313" key="5">
    <source>
        <dbReference type="Proteomes" id="UP001148614"/>
    </source>
</evidence>
<proteinExistence type="predicted"/>
<keyword evidence="5" id="KW-1185">Reference proteome</keyword>
<dbReference type="InterPro" id="IPR013517">
    <property type="entry name" value="FG-GAP"/>
</dbReference>
<dbReference type="Pfam" id="PF13517">
    <property type="entry name" value="FG-GAP_3"/>
    <property type="match status" value="3"/>
</dbReference>
<dbReference type="Gene3D" id="3.40.50.1110">
    <property type="entry name" value="SGNH hydrolase"/>
    <property type="match status" value="1"/>
</dbReference>
<reference evidence="4" key="1">
    <citation type="submission" date="2022-07" db="EMBL/GenBank/DDBJ databases">
        <title>Genome Sequence of Xylaria arbuscula.</title>
        <authorList>
            <person name="Buettner E."/>
        </authorList>
    </citation>
    <scope>NUCLEOTIDE SEQUENCE</scope>
    <source>
        <strain evidence="4">VT107</strain>
    </source>
</reference>
<dbReference type="Pfam" id="PF13472">
    <property type="entry name" value="Lipase_GDSL_2"/>
    <property type="match status" value="1"/>
</dbReference>
<dbReference type="Gene3D" id="2.130.10.130">
    <property type="entry name" value="Integrin alpha, N-terminal"/>
    <property type="match status" value="2"/>
</dbReference>
<dbReference type="VEuPathDB" id="FungiDB:F4678DRAFT_450802"/>
<dbReference type="EMBL" id="JANPWZ010001493">
    <property type="protein sequence ID" value="KAJ3565378.1"/>
    <property type="molecule type" value="Genomic_DNA"/>
</dbReference>
<feature type="region of interest" description="Disordered" evidence="2">
    <location>
        <begin position="274"/>
        <end position="301"/>
    </location>
</feature>
<keyword evidence="1" id="KW-0732">Signal</keyword>
<sequence>MCTATKLEECGCLVDVDPGELNVGDDSDGIRDLVAASASISSVAGYVFTAVWDANYTELIGYPTPLPGVGRSVLEYKETKPGESVKNGTKLRILPVGDSITVVFAGTESSGTMKNGNYAAWSGKTIQYISDHVGPSLEQRPNIILLAAGTNDMNSNPAISAEGNDPKGAADRLGKLIDKMIDECPDATIVVAMIINTCNQDQSPRTMQFQQLVPGVVKTRRDDGHHVLAADFTTFQTSNLQDCIHPTNDGYKLMGDYWYSFVHQIPTKWIEEPIGPDPVSDDDGDNGGVDKNIPPPDWGTSPIQVTSKEAVAEAAEWARGGKDVPIGCNDVPNWRATGKIALGLERNGDWKYHRNWVAQGEVAEGLGWDERYVRLHDMNGDGKADYVWIHPDTGEIRCWLNNLPEPWSPAGNNNSIIGSGVGPAKTIYLADMNGDGMDDYLVVNPKDGSVRVWWNYGPDANWDNGWKFVAGGEIASGVPHANLETLRFPDINGDGRADYVYIGEHGALKHHMNTGSPGGQDVLFHAMGGIATGAVEDISQLVFADMNGDGRDDYLIWDDDGGLTGFLNQRTNREGVPLYINQGPAKVIADGIKQAPSTIRLADMDGDGKDDYVYVGKNGALSLWYNRGTTADSMAIDGIRFADIDGDGVDDYIWLEPESGAPTVFLNAGVNDKDSLGWTWRPLNDGNPIAIGAAPASQVVFGDIDGDGLDDYLDLNPKTGLLKAYLNLGQDPVSYKWSFNPIGTIASGLGPGKRVRIADIDGDGMTTSS</sequence>
<evidence type="ECO:0000313" key="4">
    <source>
        <dbReference type="EMBL" id="KAJ3565378.1"/>
    </source>
</evidence>
<dbReference type="InterPro" id="IPR036514">
    <property type="entry name" value="SGNH_hydro_sf"/>
</dbReference>
<organism evidence="4 5">
    <name type="scientific">Xylaria arbuscula</name>
    <dbReference type="NCBI Taxonomy" id="114810"/>
    <lineage>
        <taxon>Eukaryota</taxon>
        <taxon>Fungi</taxon>
        <taxon>Dikarya</taxon>
        <taxon>Ascomycota</taxon>
        <taxon>Pezizomycotina</taxon>
        <taxon>Sordariomycetes</taxon>
        <taxon>Xylariomycetidae</taxon>
        <taxon>Xylariales</taxon>
        <taxon>Xylariaceae</taxon>
        <taxon>Xylaria</taxon>
    </lineage>
</organism>
<gene>
    <name evidence="4" type="ORF">NPX13_g7525</name>
</gene>
<feature type="domain" description="SGNH hydrolase-type esterase" evidence="3">
    <location>
        <begin position="117"/>
        <end position="253"/>
    </location>
</feature>
<dbReference type="PANTHER" id="PTHR46580">
    <property type="entry name" value="SENSOR KINASE-RELATED"/>
    <property type="match status" value="1"/>
</dbReference>
<evidence type="ECO:0000259" key="3">
    <source>
        <dbReference type="Pfam" id="PF13472"/>
    </source>
</evidence>
<dbReference type="SUPFAM" id="SSF52266">
    <property type="entry name" value="SGNH hydrolase"/>
    <property type="match status" value="1"/>
</dbReference>
<name>A0A9W8NAG8_9PEZI</name>
<accession>A0A9W8NAG8</accession>
<dbReference type="Proteomes" id="UP001148614">
    <property type="component" value="Unassembled WGS sequence"/>
</dbReference>
<dbReference type="SUPFAM" id="SSF69318">
    <property type="entry name" value="Integrin alpha N-terminal domain"/>
    <property type="match status" value="1"/>
</dbReference>